<dbReference type="EMBL" id="NJGI01000007">
    <property type="protein sequence ID" value="PGH19965.1"/>
    <property type="molecule type" value="Genomic_DNA"/>
</dbReference>
<dbReference type="SMART" id="SM00530">
    <property type="entry name" value="HTH_XRE"/>
    <property type="match status" value="1"/>
</dbReference>
<dbReference type="Proteomes" id="UP000222862">
    <property type="component" value="Unassembled WGS sequence"/>
</dbReference>
<dbReference type="SUPFAM" id="SSF47413">
    <property type="entry name" value="lambda repressor-like DNA-binding domains"/>
    <property type="match status" value="1"/>
</dbReference>
<dbReference type="InterPro" id="IPR039418">
    <property type="entry name" value="LexA-like"/>
</dbReference>
<evidence type="ECO:0000313" key="8">
    <source>
        <dbReference type="Proteomes" id="UP000225199"/>
    </source>
</evidence>
<evidence type="ECO:0000256" key="1">
    <source>
        <dbReference type="ARBA" id="ARBA00023015"/>
    </source>
</evidence>
<protein>
    <submittedName>
        <fullName evidence="5">Phage repressor protein</fullName>
    </submittedName>
</protein>
<dbReference type="AlphaFoldDB" id="A0A2B7YFB6"/>
<dbReference type="Gene3D" id="2.10.109.10">
    <property type="entry name" value="Umud Fragment, subunit A"/>
    <property type="match status" value="1"/>
</dbReference>
<dbReference type="EMBL" id="NIRJ01000001">
    <property type="protein sequence ID" value="PHH97533.1"/>
    <property type="molecule type" value="Genomic_DNA"/>
</dbReference>
<organism evidence="5 7">
    <name type="scientific">Fusobacterium nucleatum subsp. polymorphum</name>
    <name type="common">Fusobacterium polymorphum</name>
    <dbReference type="NCBI Taxonomy" id="76857"/>
    <lineage>
        <taxon>Bacteria</taxon>
        <taxon>Fusobacteriati</taxon>
        <taxon>Fusobacteriota</taxon>
        <taxon>Fusobacteriia</taxon>
        <taxon>Fusobacteriales</taxon>
        <taxon>Fusobacteriaceae</taxon>
        <taxon>Fusobacterium</taxon>
    </lineage>
</organism>
<evidence type="ECO:0000313" key="6">
    <source>
        <dbReference type="EMBL" id="PHH97533.1"/>
    </source>
</evidence>
<dbReference type="SUPFAM" id="SSF51306">
    <property type="entry name" value="LexA/Signal peptidase"/>
    <property type="match status" value="1"/>
</dbReference>
<dbReference type="Gene3D" id="1.10.260.40">
    <property type="entry name" value="lambda repressor-like DNA-binding domains"/>
    <property type="match status" value="1"/>
</dbReference>
<dbReference type="Pfam" id="PF00717">
    <property type="entry name" value="Peptidase_S24"/>
    <property type="match status" value="1"/>
</dbReference>
<evidence type="ECO:0000313" key="7">
    <source>
        <dbReference type="Proteomes" id="UP000222862"/>
    </source>
</evidence>
<dbReference type="InterPro" id="IPR010982">
    <property type="entry name" value="Lambda_DNA-bd_dom_sf"/>
</dbReference>
<feature type="domain" description="HTH cro/C1-type" evidence="4">
    <location>
        <begin position="8"/>
        <end position="62"/>
    </location>
</feature>
<dbReference type="Pfam" id="PF01381">
    <property type="entry name" value="HTH_3"/>
    <property type="match status" value="1"/>
</dbReference>
<keyword evidence="1" id="KW-0805">Transcription regulation</keyword>
<evidence type="ECO:0000313" key="5">
    <source>
        <dbReference type="EMBL" id="PGH19965.1"/>
    </source>
</evidence>
<keyword evidence="2" id="KW-0238">DNA-binding</keyword>
<evidence type="ECO:0000259" key="4">
    <source>
        <dbReference type="PROSITE" id="PS50943"/>
    </source>
</evidence>
<proteinExistence type="predicted"/>
<sequence>MLDIGKMIKELRVKKNISQEDLANILSVNRATIANYESGRRALTIDKLEELLNALDTSLADFFNSNNLEKTEVKPQELRKIPILSDVSAGYGKEALEEATHWIKLPASIARNATFGTFVAGDSMEPKINDGDLLLVQDTPQLDSGEIGVFLLNEKVYCKRFHYNPITKELVLKSLNTIYKPMHIDRDDDFRIIGKVVGIYDYTV</sequence>
<dbReference type="InterPro" id="IPR015927">
    <property type="entry name" value="Peptidase_S24_S26A/B/C"/>
</dbReference>
<dbReference type="RefSeq" id="WP_008693813.1">
    <property type="nucleotide sequence ID" value="NZ_NIRJ01000001.1"/>
</dbReference>
<name>A0A2B7YFB6_FUSNP</name>
<dbReference type="CDD" id="cd06529">
    <property type="entry name" value="S24_LexA-like"/>
    <property type="match status" value="1"/>
</dbReference>
<evidence type="ECO:0000256" key="3">
    <source>
        <dbReference type="ARBA" id="ARBA00023163"/>
    </source>
</evidence>
<accession>A0A2B7YFB6</accession>
<comment type="caution">
    <text evidence="5">The sequence shown here is derived from an EMBL/GenBank/DDBJ whole genome shotgun (WGS) entry which is preliminary data.</text>
</comment>
<dbReference type="PANTHER" id="PTHR40661">
    <property type="match status" value="1"/>
</dbReference>
<dbReference type="GO" id="GO:0003677">
    <property type="term" value="F:DNA binding"/>
    <property type="evidence" value="ECO:0007669"/>
    <property type="project" value="UniProtKB-KW"/>
</dbReference>
<dbReference type="Proteomes" id="UP000225199">
    <property type="component" value="Unassembled WGS sequence"/>
</dbReference>
<dbReference type="InterPro" id="IPR001387">
    <property type="entry name" value="Cro/C1-type_HTH"/>
</dbReference>
<keyword evidence="3" id="KW-0804">Transcription</keyword>
<dbReference type="InterPro" id="IPR036286">
    <property type="entry name" value="LexA/Signal_pep-like_sf"/>
</dbReference>
<reference evidence="5 7" key="2">
    <citation type="submission" date="2017-06" db="EMBL/GenBank/DDBJ databases">
        <title>Genome sequencing of Fusobacterium nucleatum subsp. polymorphum KCOM 1232 (=ChDC F37).</title>
        <authorList>
            <person name="Kook J.-K."/>
            <person name="Park S.-N."/>
            <person name="Lim Y.K."/>
            <person name="Roh H."/>
        </authorList>
    </citation>
    <scope>NUCLEOTIDE SEQUENCE [LARGE SCALE GENOMIC DNA]</scope>
    <source>
        <strain evidence="5">KCOM 1232</strain>
        <strain evidence="7">KCOM 1232 ( ChDC F37)</strain>
    </source>
</reference>
<dbReference type="PANTHER" id="PTHR40661:SF1">
    <property type="entry name" value="HTH CRO_C1-TYPE DOMAIN-CONTAINING PROTEIN"/>
    <property type="match status" value="1"/>
</dbReference>
<dbReference type="PROSITE" id="PS50943">
    <property type="entry name" value="HTH_CROC1"/>
    <property type="match status" value="1"/>
</dbReference>
<reference evidence="6 8" key="1">
    <citation type="submission" date="2017-06" db="EMBL/GenBank/DDBJ databases">
        <title>Draft genome sequence of Fusobacterium nucleatum subsp. polymorphum KCOM 1002 (=ChDC F175).</title>
        <authorList>
            <person name="Kook J.-K."/>
            <person name="Park S.-N."/>
            <person name="Lim Y.K."/>
            <person name="Roh H."/>
        </authorList>
    </citation>
    <scope>NUCLEOTIDE SEQUENCE [LARGE SCALE GENOMIC DNA]</scope>
    <source>
        <strain evidence="6">KCOM 1002</strain>
        <strain evidence="8">KCOM 1002 (ChDC F175)</strain>
    </source>
</reference>
<dbReference type="CDD" id="cd00093">
    <property type="entry name" value="HTH_XRE"/>
    <property type="match status" value="1"/>
</dbReference>
<gene>
    <name evidence="6" type="ORF">CA840_09635</name>
    <name evidence="5" type="ORF">RN96_12740</name>
</gene>
<evidence type="ECO:0000256" key="2">
    <source>
        <dbReference type="ARBA" id="ARBA00023125"/>
    </source>
</evidence>